<dbReference type="InterPro" id="IPR050266">
    <property type="entry name" value="AB_hydrolase_sf"/>
</dbReference>
<gene>
    <name evidence="2" type="ORF">AKJ09_01200</name>
</gene>
<dbReference type="Pfam" id="PF00561">
    <property type="entry name" value="Abhydrolase_1"/>
    <property type="match status" value="1"/>
</dbReference>
<dbReference type="GO" id="GO:0046464">
    <property type="term" value="P:acylglycerol catabolic process"/>
    <property type="evidence" value="ECO:0007669"/>
    <property type="project" value="TreeGrafter"/>
</dbReference>
<dbReference type="PRINTS" id="PR00111">
    <property type="entry name" value="ABHYDROLASE"/>
</dbReference>
<evidence type="ECO:0000259" key="1">
    <source>
        <dbReference type="Pfam" id="PF00561"/>
    </source>
</evidence>
<name>A0A0K1PMA6_9BACT</name>
<dbReference type="AlphaFoldDB" id="A0A0K1PMA6"/>
<accession>A0A0K1PMA6</accession>
<dbReference type="RefSeq" id="WP_240488398.1">
    <property type="nucleotide sequence ID" value="NZ_CP012333.1"/>
</dbReference>
<keyword evidence="3" id="KW-1185">Reference proteome</keyword>
<dbReference type="Gene3D" id="3.40.50.1820">
    <property type="entry name" value="alpha/beta hydrolase"/>
    <property type="match status" value="1"/>
</dbReference>
<protein>
    <submittedName>
        <fullName evidence="2">Hydrolase, alpha/beta fold family</fullName>
    </submittedName>
</protein>
<dbReference type="PANTHER" id="PTHR43798:SF5">
    <property type="entry name" value="MONOACYLGLYCEROL LIPASE ABHD6"/>
    <property type="match status" value="1"/>
</dbReference>
<reference evidence="2 3" key="1">
    <citation type="submission" date="2015-08" db="EMBL/GenBank/DDBJ databases">
        <authorList>
            <person name="Babu N.S."/>
            <person name="Beckwith C.J."/>
            <person name="Beseler K.G."/>
            <person name="Brison A."/>
            <person name="Carone J.V."/>
            <person name="Caskin T.P."/>
            <person name="Diamond M."/>
            <person name="Durham M.E."/>
            <person name="Foxe J.M."/>
            <person name="Go M."/>
            <person name="Henderson B.A."/>
            <person name="Jones I.B."/>
            <person name="McGettigan J.A."/>
            <person name="Micheletti S.J."/>
            <person name="Nasrallah M.E."/>
            <person name="Ortiz D."/>
            <person name="Piller C.R."/>
            <person name="Privatt S.R."/>
            <person name="Schneider S.L."/>
            <person name="Sharp S."/>
            <person name="Smith T.C."/>
            <person name="Stanton J.D."/>
            <person name="Ullery H.E."/>
            <person name="Wilson R.J."/>
            <person name="Serrano M.G."/>
            <person name="Buck G."/>
            <person name="Lee V."/>
            <person name="Wang Y."/>
            <person name="Carvalho R."/>
            <person name="Voegtly L."/>
            <person name="Shi R."/>
            <person name="Duckworth R."/>
            <person name="Johnson A."/>
            <person name="Loviza R."/>
            <person name="Walstead R."/>
            <person name="Shah Z."/>
            <person name="Kiflezghi M."/>
            <person name="Wade K."/>
            <person name="Ball S.L."/>
            <person name="Bradley K.W."/>
            <person name="Asai D.J."/>
            <person name="Bowman C.A."/>
            <person name="Russell D.A."/>
            <person name="Pope W.H."/>
            <person name="Jacobs-Sera D."/>
            <person name="Hendrix R.W."/>
            <person name="Hatfull G.F."/>
        </authorList>
    </citation>
    <scope>NUCLEOTIDE SEQUENCE [LARGE SCALE GENOMIC DNA]</scope>
    <source>
        <strain evidence="2 3">DSM 27648</strain>
    </source>
</reference>
<dbReference type="KEGG" id="llu:AKJ09_01200"/>
<dbReference type="InterPro" id="IPR029058">
    <property type="entry name" value="AB_hydrolase_fold"/>
</dbReference>
<evidence type="ECO:0000313" key="2">
    <source>
        <dbReference type="EMBL" id="AKU94536.1"/>
    </source>
</evidence>
<dbReference type="InterPro" id="IPR000073">
    <property type="entry name" value="AB_hydrolase_1"/>
</dbReference>
<dbReference type="Proteomes" id="UP000064967">
    <property type="component" value="Chromosome"/>
</dbReference>
<dbReference type="PANTHER" id="PTHR43798">
    <property type="entry name" value="MONOACYLGLYCEROL LIPASE"/>
    <property type="match status" value="1"/>
</dbReference>
<dbReference type="EMBL" id="CP012333">
    <property type="protein sequence ID" value="AKU94536.1"/>
    <property type="molecule type" value="Genomic_DNA"/>
</dbReference>
<dbReference type="STRING" id="1391654.AKJ09_01200"/>
<dbReference type="SUPFAM" id="SSF53474">
    <property type="entry name" value="alpha/beta-Hydrolases"/>
    <property type="match status" value="1"/>
</dbReference>
<sequence>MDMDTFTHRTAPTRFVDVEGTRFAYRRFGRERGIPLVLFQHLGGNLDNWDPAVTDGLANQREVILFDNRGVASTGGRTPSTVAEMARDAELFIDALALPKVDVLGFSLGGFIAQIVPIDRPDLVRRIVLVGTGPRNGESMESLTPEGRAIFEKERANTDELWQDCFFSASEASQRAGRSFVKRLHDRTMDRDVDLAPEVEPAQLAAVDEWGRALPGAERFAYLAQITQPTLVVEGKNDVVVYTINSFLLQQHLPNAELVLYPDASHGSLFQFPELFVEHVNGFLDRDALS</sequence>
<dbReference type="GO" id="GO:0016020">
    <property type="term" value="C:membrane"/>
    <property type="evidence" value="ECO:0007669"/>
    <property type="project" value="TreeGrafter"/>
</dbReference>
<feature type="domain" description="AB hydrolase-1" evidence="1">
    <location>
        <begin position="35"/>
        <end position="271"/>
    </location>
</feature>
<dbReference type="GO" id="GO:0047372">
    <property type="term" value="F:monoacylglycerol lipase activity"/>
    <property type="evidence" value="ECO:0007669"/>
    <property type="project" value="TreeGrafter"/>
</dbReference>
<keyword evidence="2" id="KW-0378">Hydrolase</keyword>
<evidence type="ECO:0000313" key="3">
    <source>
        <dbReference type="Proteomes" id="UP000064967"/>
    </source>
</evidence>
<organism evidence="2 3">
    <name type="scientific">Labilithrix luteola</name>
    <dbReference type="NCBI Taxonomy" id="1391654"/>
    <lineage>
        <taxon>Bacteria</taxon>
        <taxon>Pseudomonadati</taxon>
        <taxon>Myxococcota</taxon>
        <taxon>Polyangia</taxon>
        <taxon>Polyangiales</taxon>
        <taxon>Labilitrichaceae</taxon>
        <taxon>Labilithrix</taxon>
    </lineage>
</organism>
<proteinExistence type="predicted"/>